<dbReference type="EMBL" id="JAHRIO010090667">
    <property type="protein sequence ID" value="MEQ2188097.1"/>
    <property type="molecule type" value="Genomic_DNA"/>
</dbReference>
<name>A0ABV0PXQ5_9TELE</name>
<reference evidence="1 2" key="1">
    <citation type="submission" date="2021-06" db="EMBL/GenBank/DDBJ databases">
        <authorList>
            <person name="Palmer J.M."/>
        </authorList>
    </citation>
    <scope>NUCLEOTIDE SEQUENCE [LARGE SCALE GENOMIC DNA]</scope>
    <source>
        <strain evidence="1 2">GA_2019</strain>
        <tissue evidence="1">Muscle</tissue>
    </source>
</reference>
<organism evidence="1 2">
    <name type="scientific">Goodea atripinnis</name>
    <dbReference type="NCBI Taxonomy" id="208336"/>
    <lineage>
        <taxon>Eukaryota</taxon>
        <taxon>Metazoa</taxon>
        <taxon>Chordata</taxon>
        <taxon>Craniata</taxon>
        <taxon>Vertebrata</taxon>
        <taxon>Euteleostomi</taxon>
        <taxon>Actinopterygii</taxon>
        <taxon>Neopterygii</taxon>
        <taxon>Teleostei</taxon>
        <taxon>Neoteleostei</taxon>
        <taxon>Acanthomorphata</taxon>
        <taxon>Ovalentaria</taxon>
        <taxon>Atherinomorphae</taxon>
        <taxon>Cyprinodontiformes</taxon>
        <taxon>Goodeidae</taxon>
        <taxon>Goodea</taxon>
    </lineage>
</organism>
<evidence type="ECO:0000313" key="1">
    <source>
        <dbReference type="EMBL" id="MEQ2188097.1"/>
    </source>
</evidence>
<accession>A0ABV0PXQ5</accession>
<sequence length="133" mass="15530">MFPRCLLRNASFFSMQTHRHIMTCLFLSSSLSVVGLSRLICWLPLRNVVYVLVSVRAQISHMDLAQELVRLESQMQELAWCCRLREGLLPDELGDAGDLKKLRRSRRNQEGHWTQTQDQDKLRLMTYSVVPVR</sequence>
<comment type="caution">
    <text evidence="1">The sequence shown here is derived from an EMBL/GenBank/DDBJ whole genome shotgun (WGS) entry which is preliminary data.</text>
</comment>
<dbReference type="Proteomes" id="UP001476798">
    <property type="component" value="Unassembled WGS sequence"/>
</dbReference>
<proteinExistence type="predicted"/>
<keyword evidence="2" id="KW-1185">Reference proteome</keyword>
<evidence type="ECO:0000313" key="2">
    <source>
        <dbReference type="Proteomes" id="UP001476798"/>
    </source>
</evidence>
<gene>
    <name evidence="1" type="ORF">GOODEAATRI_011501</name>
</gene>
<protein>
    <submittedName>
        <fullName evidence="1">Uncharacterized protein</fullName>
    </submittedName>
</protein>